<name>A0A7N0TI27_KALFE</name>
<keyword evidence="3" id="KW-1185">Reference proteome</keyword>
<accession>A0A7N0TI27</accession>
<evidence type="ECO:0000313" key="3">
    <source>
        <dbReference type="Proteomes" id="UP000594263"/>
    </source>
</evidence>
<evidence type="ECO:0000313" key="2">
    <source>
        <dbReference type="EnsemblPlants" id="Kaladp0037s0307.1.v1.1.CDS.1"/>
    </source>
</evidence>
<feature type="signal peptide" evidence="1">
    <location>
        <begin position="1"/>
        <end position="17"/>
    </location>
</feature>
<feature type="chain" id="PRO_5029508876" evidence="1">
    <location>
        <begin position="18"/>
        <end position="54"/>
    </location>
</feature>
<protein>
    <submittedName>
        <fullName evidence="2">Uncharacterized protein</fullName>
    </submittedName>
</protein>
<reference evidence="2" key="1">
    <citation type="submission" date="2021-01" db="UniProtKB">
        <authorList>
            <consortium name="EnsemblPlants"/>
        </authorList>
    </citation>
    <scope>IDENTIFICATION</scope>
</reference>
<keyword evidence="1" id="KW-0732">Signal</keyword>
<dbReference type="Proteomes" id="UP000594263">
    <property type="component" value="Unplaced"/>
</dbReference>
<proteinExistence type="predicted"/>
<dbReference type="EnsemblPlants" id="Kaladp0037s0307.1.v1.1">
    <property type="protein sequence ID" value="Kaladp0037s0307.1.v1.1.CDS.1"/>
    <property type="gene ID" value="Kaladp0037s0307.v1.1"/>
</dbReference>
<evidence type="ECO:0000256" key="1">
    <source>
        <dbReference type="SAM" id="SignalP"/>
    </source>
</evidence>
<organism evidence="2 3">
    <name type="scientific">Kalanchoe fedtschenkoi</name>
    <name type="common">Lavender scallops</name>
    <name type="synonym">South American air plant</name>
    <dbReference type="NCBI Taxonomy" id="63787"/>
    <lineage>
        <taxon>Eukaryota</taxon>
        <taxon>Viridiplantae</taxon>
        <taxon>Streptophyta</taxon>
        <taxon>Embryophyta</taxon>
        <taxon>Tracheophyta</taxon>
        <taxon>Spermatophyta</taxon>
        <taxon>Magnoliopsida</taxon>
        <taxon>eudicotyledons</taxon>
        <taxon>Gunneridae</taxon>
        <taxon>Pentapetalae</taxon>
        <taxon>Saxifragales</taxon>
        <taxon>Crassulaceae</taxon>
        <taxon>Kalanchoe</taxon>
    </lineage>
</organism>
<dbReference type="Gramene" id="Kaladp0037s0307.1.v1.1">
    <property type="protein sequence ID" value="Kaladp0037s0307.1.v1.1.CDS.1"/>
    <property type="gene ID" value="Kaladp0037s0307.v1.1"/>
</dbReference>
<sequence length="54" mass="6094">MPLFLILLICYFSRMDALVLSEAAAHQMSVHEIPETRSITGNLEGVIYEITLQD</sequence>
<dbReference type="AlphaFoldDB" id="A0A7N0TI27"/>